<comment type="caution">
    <text evidence="1">The sequence shown here is derived from an EMBL/GenBank/DDBJ whole genome shotgun (WGS) entry which is preliminary data.</text>
</comment>
<evidence type="ECO:0000313" key="1">
    <source>
        <dbReference type="EMBL" id="GHB40531.1"/>
    </source>
</evidence>
<protein>
    <submittedName>
        <fullName evidence="1">Uncharacterized protein</fullName>
    </submittedName>
</protein>
<evidence type="ECO:0000313" key="2">
    <source>
        <dbReference type="Proteomes" id="UP000642673"/>
    </source>
</evidence>
<dbReference type="RefSeq" id="WP_190182523.1">
    <property type="nucleotide sequence ID" value="NZ_BMVP01000001.1"/>
</dbReference>
<keyword evidence="2" id="KW-1185">Reference proteome</keyword>
<reference evidence="2" key="1">
    <citation type="journal article" date="2019" name="Int. J. Syst. Evol. Microbiol.">
        <title>The Global Catalogue of Microorganisms (GCM) 10K type strain sequencing project: providing services to taxonomists for standard genome sequencing and annotation.</title>
        <authorList>
            <consortium name="The Broad Institute Genomics Platform"/>
            <consortium name="The Broad Institute Genome Sequencing Center for Infectious Disease"/>
            <person name="Wu L."/>
            <person name="Ma J."/>
        </authorList>
    </citation>
    <scope>NUCLEOTIDE SEQUENCE [LARGE SCALE GENOMIC DNA]</scope>
    <source>
        <strain evidence="2">JCM 4738</strain>
    </source>
</reference>
<dbReference type="Proteomes" id="UP000642673">
    <property type="component" value="Unassembled WGS sequence"/>
</dbReference>
<organism evidence="1 2">
    <name type="scientific">Streptomyces cirratus</name>
    <dbReference type="NCBI Taxonomy" id="68187"/>
    <lineage>
        <taxon>Bacteria</taxon>
        <taxon>Bacillati</taxon>
        <taxon>Actinomycetota</taxon>
        <taxon>Actinomycetes</taxon>
        <taxon>Kitasatosporales</taxon>
        <taxon>Streptomycetaceae</taxon>
        <taxon>Streptomyces</taxon>
    </lineage>
</organism>
<proteinExistence type="predicted"/>
<sequence>MSSNDEGLTCNGRVTVFTMFGVVFGYATHHLDDRRIGDVGVVGPVTPGVGWPRLWDMARKCGKSAAKDTELAQWILIQATRAFVCGSDRIAQFEQQGWKLEPGGKRVSFEATYANRDHLWTGNLTVEGLTPEQAAEQPTLYRA</sequence>
<name>A0ABQ3ELY9_9ACTN</name>
<dbReference type="EMBL" id="BMVP01000001">
    <property type="protein sequence ID" value="GHB40531.1"/>
    <property type="molecule type" value="Genomic_DNA"/>
</dbReference>
<accession>A0ABQ3ELY9</accession>
<gene>
    <name evidence="1" type="ORF">GCM10010347_07690</name>
</gene>